<evidence type="ECO:0000313" key="3">
    <source>
        <dbReference type="EMBL" id="SDG41798.1"/>
    </source>
</evidence>
<gene>
    <name evidence="3" type="ORF">SAMN05421825_3298</name>
</gene>
<feature type="chain" id="PRO_5011585957" description="Lipoprotein" evidence="2">
    <location>
        <begin position="22"/>
        <end position="77"/>
    </location>
</feature>
<dbReference type="RefSeq" id="WP_089874524.1">
    <property type="nucleotide sequence ID" value="NZ_FNBH01000004.1"/>
</dbReference>
<dbReference type="EMBL" id="FNBH01000004">
    <property type="protein sequence ID" value="SDG41798.1"/>
    <property type="molecule type" value="Genomic_DNA"/>
</dbReference>
<evidence type="ECO:0000256" key="2">
    <source>
        <dbReference type="SAM" id="SignalP"/>
    </source>
</evidence>
<feature type="compositionally biased region" description="Low complexity" evidence="1">
    <location>
        <begin position="51"/>
        <end position="64"/>
    </location>
</feature>
<dbReference type="OrthoDB" id="1273693at2"/>
<dbReference type="Proteomes" id="UP000199203">
    <property type="component" value="Unassembled WGS sequence"/>
</dbReference>
<feature type="region of interest" description="Disordered" evidence="1">
    <location>
        <begin position="40"/>
        <end position="77"/>
    </location>
</feature>
<evidence type="ECO:0000313" key="4">
    <source>
        <dbReference type="Proteomes" id="UP000199203"/>
    </source>
</evidence>
<feature type="signal peptide" evidence="2">
    <location>
        <begin position="1"/>
        <end position="21"/>
    </location>
</feature>
<name>A0A1G7U346_9FLAO</name>
<accession>A0A1G7U346</accession>
<evidence type="ECO:0000256" key="1">
    <source>
        <dbReference type="SAM" id="MobiDB-lite"/>
    </source>
</evidence>
<sequence length="77" mass="8291">MKKFISILAIAVITTSFISCRQEDETADIQENVTQQNINLRKTGDSAQVGTATNATTSAAAAPELDPDPPVRDGTRW</sequence>
<organism evidence="3 4">
    <name type="scientific">Epilithonimonas hungarica</name>
    <dbReference type="NCBI Taxonomy" id="454006"/>
    <lineage>
        <taxon>Bacteria</taxon>
        <taxon>Pseudomonadati</taxon>
        <taxon>Bacteroidota</taxon>
        <taxon>Flavobacteriia</taxon>
        <taxon>Flavobacteriales</taxon>
        <taxon>Weeksellaceae</taxon>
        <taxon>Chryseobacterium group</taxon>
        <taxon>Epilithonimonas</taxon>
    </lineage>
</organism>
<feature type="compositionally biased region" description="Polar residues" evidence="1">
    <location>
        <begin position="40"/>
        <end position="50"/>
    </location>
</feature>
<evidence type="ECO:0008006" key="5">
    <source>
        <dbReference type="Google" id="ProtNLM"/>
    </source>
</evidence>
<dbReference type="PROSITE" id="PS51257">
    <property type="entry name" value="PROKAR_LIPOPROTEIN"/>
    <property type="match status" value="1"/>
</dbReference>
<keyword evidence="2" id="KW-0732">Signal</keyword>
<dbReference type="STRING" id="454006.SAMN05421825_3298"/>
<keyword evidence="4" id="KW-1185">Reference proteome</keyword>
<protein>
    <recommendedName>
        <fullName evidence="5">Lipoprotein</fullName>
    </recommendedName>
</protein>
<dbReference type="AlphaFoldDB" id="A0A1G7U346"/>
<reference evidence="4" key="1">
    <citation type="submission" date="2016-10" db="EMBL/GenBank/DDBJ databases">
        <authorList>
            <person name="Varghese N."/>
            <person name="Submissions S."/>
        </authorList>
    </citation>
    <scope>NUCLEOTIDE SEQUENCE [LARGE SCALE GENOMIC DNA]</scope>
    <source>
        <strain evidence="4">DSM 19684</strain>
    </source>
</reference>
<proteinExistence type="predicted"/>